<gene>
    <name evidence="2" type="ORF">XNOV1_A021916</name>
</gene>
<evidence type="ECO:0000256" key="1">
    <source>
        <dbReference type="SAM" id="MobiDB-lite"/>
    </source>
</evidence>
<organism evidence="2 3">
    <name type="scientific">Xyrichtys novacula</name>
    <name type="common">Pearly razorfish</name>
    <name type="synonym">Hemipteronotus novacula</name>
    <dbReference type="NCBI Taxonomy" id="13765"/>
    <lineage>
        <taxon>Eukaryota</taxon>
        <taxon>Metazoa</taxon>
        <taxon>Chordata</taxon>
        <taxon>Craniata</taxon>
        <taxon>Vertebrata</taxon>
        <taxon>Euteleostomi</taxon>
        <taxon>Actinopterygii</taxon>
        <taxon>Neopterygii</taxon>
        <taxon>Teleostei</taxon>
        <taxon>Neoteleostei</taxon>
        <taxon>Acanthomorphata</taxon>
        <taxon>Eupercaria</taxon>
        <taxon>Labriformes</taxon>
        <taxon>Labridae</taxon>
        <taxon>Xyrichtys</taxon>
    </lineage>
</organism>
<name>A0AAV1HDF3_XYRNO</name>
<protein>
    <submittedName>
        <fullName evidence="2">Uncharacterized protein</fullName>
    </submittedName>
</protein>
<dbReference type="EMBL" id="OY660884">
    <property type="protein sequence ID" value="CAJ1083610.1"/>
    <property type="molecule type" value="Genomic_DNA"/>
</dbReference>
<dbReference type="Proteomes" id="UP001178508">
    <property type="component" value="Chromosome 21"/>
</dbReference>
<keyword evidence="3" id="KW-1185">Reference proteome</keyword>
<reference evidence="2" key="1">
    <citation type="submission" date="2023-08" db="EMBL/GenBank/DDBJ databases">
        <authorList>
            <person name="Alioto T."/>
            <person name="Alioto T."/>
            <person name="Gomez Garrido J."/>
        </authorList>
    </citation>
    <scope>NUCLEOTIDE SEQUENCE</scope>
</reference>
<dbReference type="AlphaFoldDB" id="A0AAV1HDF3"/>
<evidence type="ECO:0000313" key="3">
    <source>
        <dbReference type="Proteomes" id="UP001178508"/>
    </source>
</evidence>
<feature type="region of interest" description="Disordered" evidence="1">
    <location>
        <begin position="50"/>
        <end position="71"/>
    </location>
</feature>
<accession>A0AAV1HDF3</accession>
<proteinExistence type="predicted"/>
<sequence length="143" mass="16580">MRNTHSLMSCPSFRVGGAFTALPPQQTFIYLSQRRLLKSLAVPSLCEADSWTEREKGGRKSGPSNRDESSLEKIQELRSFMKTGLRLESEHQEPLLSDESRKWSTSVPAVKILLRHHQSLTWTKRTKKWTMTQWFSDYCYVLS</sequence>
<evidence type="ECO:0000313" key="2">
    <source>
        <dbReference type="EMBL" id="CAJ1083610.1"/>
    </source>
</evidence>